<dbReference type="GO" id="GO:0034039">
    <property type="term" value="F:8-oxo-7,8-dihydroguanine DNA N-glycosylase activity"/>
    <property type="evidence" value="ECO:0007669"/>
    <property type="project" value="TreeGrafter"/>
</dbReference>
<dbReference type="OMA" id="KLALWEW"/>
<comment type="caution">
    <text evidence="1">The sequence shown here is derived from an EMBL/GenBank/DDBJ whole genome shotgun (WGS) entry which is preliminary data.</text>
</comment>
<proteinExistence type="predicted"/>
<dbReference type="SUPFAM" id="SSF48150">
    <property type="entry name" value="DNA-glycosylase"/>
    <property type="match status" value="1"/>
</dbReference>
<reference evidence="1 2" key="1">
    <citation type="journal article" date="2016" name="Sci. Rep.">
        <title>The genome sequence of the outbreeding globe artichoke constructed de novo incorporating a phase-aware low-pass sequencing strategy of F1 progeny.</title>
        <authorList>
            <person name="Scaglione D."/>
            <person name="Reyes-Chin-Wo S."/>
            <person name="Acquadro A."/>
            <person name="Froenicke L."/>
            <person name="Portis E."/>
            <person name="Beitel C."/>
            <person name="Tirone M."/>
            <person name="Mauro R."/>
            <person name="Lo Monaco A."/>
            <person name="Mauromicale G."/>
            <person name="Faccioli P."/>
            <person name="Cattivelli L."/>
            <person name="Rieseberg L."/>
            <person name="Michelmore R."/>
            <person name="Lanteri S."/>
        </authorList>
    </citation>
    <scope>NUCLEOTIDE SEQUENCE [LARGE SCALE GENOMIC DNA]</scope>
    <source>
        <strain evidence="1">2C</strain>
    </source>
</reference>
<dbReference type="GO" id="GO:0006285">
    <property type="term" value="P:base-excision repair, AP site formation"/>
    <property type="evidence" value="ECO:0007669"/>
    <property type="project" value="TreeGrafter"/>
</dbReference>
<keyword evidence="2" id="KW-1185">Reference proteome</keyword>
<dbReference type="EMBL" id="LEKV01005376">
    <property type="protein sequence ID" value="KVH88543.1"/>
    <property type="molecule type" value="Genomic_DNA"/>
</dbReference>
<organism evidence="1 2">
    <name type="scientific">Cynara cardunculus var. scolymus</name>
    <name type="common">Globe artichoke</name>
    <name type="synonym">Cynara scolymus</name>
    <dbReference type="NCBI Taxonomy" id="59895"/>
    <lineage>
        <taxon>Eukaryota</taxon>
        <taxon>Viridiplantae</taxon>
        <taxon>Streptophyta</taxon>
        <taxon>Embryophyta</taxon>
        <taxon>Tracheophyta</taxon>
        <taxon>Spermatophyta</taxon>
        <taxon>Magnoliopsida</taxon>
        <taxon>eudicotyledons</taxon>
        <taxon>Gunneridae</taxon>
        <taxon>Pentapetalae</taxon>
        <taxon>asterids</taxon>
        <taxon>campanulids</taxon>
        <taxon>Asterales</taxon>
        <taxon>Asteraceae</taxon>
        <taxon>Carduoideae</taxon>
        <taxon>Cardueae</taxon>
        <taxon>Carduinae</taxon>
        <taxon>Cynara</taxon>
    </lineage>
</organism>
<sequence>MLRLSKEDEKQVKEFHRLHEEAAKRGFGRLFRNPSLFEDVVKSLLLCGCRFQRSLEMAKGLCKLQKWLGKKCKWGNFPSAQELANLESEELLRNKCKLGYRAGLVMCLAKAVTDGEIKLLDYELNNMQLGDEESMFQKLKTIKGFGDFVTCNVLMCMGFYDRIPIDSETIRHIKQVLVFDKLQERVRERVEKETKRRKHLADDLSTSKEITSSSRREDLKPLFEDRLESSYFFFVSIAFSFDI</sequence>
<dbReference type="Gene3D" id="1.10.340.30">
    <property type="entry name" value="Hypothetical protein, domain 2"/>
    <property type="match status" value="1"/>
</dbReference>
<dbReference type="Proteomes" id="UP000243975">
    <property type="component" value="Unassembled WGS sequence"/>
</dbReference>
<accession>A0A103XD47</accession>
<protein>
    <submittedName>
        <fullName evidence="1">DNA glycosylase</fullName>
    </submittedName>
</protein>
<dbReference type="Gramene" id="KVH88543">
    <property type="protein sequence ID" value="KVH88543"/>
    <property type="gene ID" value="Ccrd_026549"/>
</dbReference>
<dbReference type="InterPro" id="IPR011257">
    <property type="entry name" value="DNA_glycosylase"/>
</dbReference>
<evidence type="ECO:0000313" key="2">
    <source>
        <dbReference type="Proteomes" id="UP000243975"/>
    </source>
</evidence>
<dbReference type="AlphaFoldDB" id="A0A103XD47"/>
<dbReference type="InterPro" id="IPR052054">
    <property type="entry name" value="Oxidative_DNA_repair_enzyme"/>
</dbReference>
<gene>
    <name evidence="1" type="ORF">Ccrd_026549</name>
</gene>
<evidence type="ECO:0000313" key="1">
    <source>
        <dbReference type="EMBL" id="KVH88543.1"/>
    </source>
</evidence>
<dbReference type="GO" id="GO:0005634">
    <property type="term" value="C:nucleus"/>
    <property type="evidence" value="ECO:0007669"/>
    <property type="project" value="TreeGrafter"/>
</dbReference>
<name>A0A103XD47_CYNCS</name>
<dbReference type="STRING" id="59895.A0A103XD47"/>
<dbReference type="PANTHER" id="PTHR10242">
    <property type="entry name" value="8-OXOGUANINE DNA GLYCOSYLASE"/>
    <property type="match status" value="1"/>
</dbReference>
<dbReference type="PANTHER" id="PTHR10242:SF7">
    <property type="entry name" value="HHH-GPD DOMAIN-CONTAINING PROTEIN"/>
    <property type="match status" value="1"/>
</dbReference>